<dbReference type="AlphaFoldDB" id="A0A1I4HEM7"/>
<evidence type="ECO:0000313" key="2">
    <source>
        <dbReference type="Proteomes" id="UP000198804"/>
    </source>
</evidence>
<name>A0A1I4HEM7_9HYPH</name>
<accession>A0A1I4HEM7</accession>
<gene>
    <name evidence="1" type="ORF">SAMN04488125_11485</name>
</gene>
<evidence type="ECO:0000313" key="1">
    <source>
        <dbReference type="EMBL" id="SFL40748.1"/>
    </source>
</evidence>
<proteinExistence type="predicted"/>
<organism evidence="1 2">
    <name type="scientific">Methylorubrum salsuginis</name>
    <dbReference type="NCBI Taxonomy" id="414703"/>
    <lineage>
        <taxon>Bacteria</taxon>
        <taxon>Pseudomonadati</taxon>
        <taxon>Pseudomonadota</taxon>
        <taxon>Alphaproteobacteria</taxon>
        <taxon>Hyphomicrobiales</taxon>
        <taxon>Methylobacteriaceae</taxon>
        <taxon>Methylorubrum</taxon>
    </lineage>
</organism>
<dbReference type="STRING" id="414703.SAMN04488125_11485"/>
<keyword evidence="2" id="KW-1185">Reference proteome</keyword>
<sequence>MKKVRKPNGPRPAIGAVLGLCVFERISAGAGIRLTAEMRRDLLAFERDRIDMQERTRFIAEKYGREPSC</sequence>
<protein>
    <submittedName>
        <fullName evidence="1">Uncharacterized protein</fullName>
    </submittedName>
</protein>
<dbReference type="Proteomes" id="UP000198804">
    <property type="component" value="Unassembled WGS sequence"/>
</dbReference>
<dbReference type="EMBL" id="FOSV01000014">
    <property type="protein sequence ID" value="SFL40748.1"/>
    <property type="molecule type" value="Genomic_DNA"/>
</dbReference>
<reference evidence="2" key="1">
    <citation type="submission" date="2016-10" db="EMBL/GenBank/DDBJ databases">
        <authorList>
            <person name="Varghese N."/>
            <person name="Submissions S."/>
        </authorList>
    </citation>
    <scope>NUCLEOTIDE SEQUENCE [LARGE SCALE GENOMIC DNA]</scope>
    <source>
        <strain evidence="2">CGMCC 1.6474</strain>
    </source>
</reference>